<evidence type="ECO:0000256" key="10">
    <source>
        <dbReference type="ARBA" id="ARBA00022857"/>
    </source>
</evidence>
<dbReference type="Pfam" id="PF01855">
    <property type="entry name" value="POR_N"/>
    <property type="match status" value="1"/>
</dbReference>
<dbReference type="GO" id="GO:0050311">
    <property type="term" value="F:sulfite reductase (ferredoxin) activity"/>
    <property type="evidence" value="ECO:0007669"/>
    <property type="project" value="TreeGrafter"/>
</dbReference>
<evidence type="ECO:0000259" key="17">
    <source>
        <dbReference type="PROSITE" id="PS50902"/>
    </source>
</evidence>
<evidence type="ECO:0000256" key="6">
    <source>
        <dbReference type="ARBA" id="ARBA00022485"/>
    </source>
</evidence>
<dbReference type="Pfam" id="PF01077">
    <property type="entry name" value="NIR_SIR"/>
    <property type="match status" value="1"/>
</dbReference>
<comment type="caution">
    <text evidence="18">The sequence shown here is derived from an EMBL/GenBank/DDBJ whole genome shotgun (WGS) entry which is preliminary data.</text>
</comment>
<dbReference type="Gene3D" id="3.40.50.360">
    <property type="match status" value="1"/>
</dbReference>
<evidence type="ECO:0000256" key="4">
    <source>
        <dbReference type="ARBA" id="ARBA00010429"/>
    </source>
</evidence>
<evidence type="ECO:0000256" key="8">
    <source>
        <dbReference type="ARBA" id="ARBA00022617"/>
    </source>
</evidence>
<dbReference type="InterPro" id="IPR006067">
    <property type="entry name" value="NO2/SO3_Rdtase_4Fe4S_dom"/>
</dbReference>
<name>A0AAD5EGR3_UMBRA</name>
<evidence type="ECO:0000256" key="11">
    <source>
        <dbReference type="ARBA" id="ARBA00023002"/>
    </source>
</evidence>
<dbReference type="InterPro" id="IPR009014">
    <property type="entry name" value="Transketo_C/PFOR_II"/>
</dbReference>
<dbReference type="PRINTS" id="PR00369">
    <property type="entry name" value="FLAVODOXIN"/>
</dbReference>
<dbReference type="GO" id="GO:0051539">
    <property type="term" value="F:4 iron, 4 sulfur cluster binding"/>
    <property type="evidence" value="ECO:0007669"/>
    <property type="project" value="UniProtKB-KW"/>
</dbReference>
<dbReference type="SUPFAM" id="SSF52922">
    <property type="entry name" value="TK C-terminal domain-like"/>
    <property type="match status" value="1"/>
</dbReference>
<dbReference type="NCBIfam" id="NF010029">
    <property type="entry name" value="PRK13504.1"/>
    <property type="match status" value="1"/>
</dbReference>
<comment type="cofactor">
    <cofactor evidence="2">
        <name>[4Fe-4S] cluster</name>
        <dbReference type="ChEBI" id="CHEBI:49883"/>
    </cofactor>
</comment>
<dbReference type="FunFam" id="3.30.413.10:FF:000003">
    <property type="entry name" value="Sulfite reductase [NADPH] hemoprotein beta-component"/>
    <property type="match status" value="1"/>
</dbReference>
<comment type="pathway">
    <text evidence="3">Sulfur metabolism; hydrogen sulfide biosynthesis; hydrogen sulfide from sulfite (NADPH route): step 1/1.</text>
</comment>
<dbReference type="SUPFAM" id="SSF55124">
    <property type="entry name" value="Nitrite/Sulfite reductase N-terminal domain-like"/>
    <property type="match status" value="2"/>
</dbReference>
<dbReference type="InterPro" id="IPR029039">
    <property type="entry name" value="Flavoprotein-like_sf"/>
</dbReference>
<dbReference type="SUPFAM" id="SSF56014">
    <property type="entry name" value="Nitrite and sulphite reductase 4Fe-4S domain-like"/>
    <property type="match status" value="2"/>
</dbReference>
<protein>
    <recommendedName>
        <fullName evidence="5">assimilatory sulfite reductase (NADPH)</fullName>
        <ecNumber evidence="5">1.8.1.2</ecNumber>
    </recommendedName>
</protein>
<dbReference type="InterPro" id="IPR005117">
    <property type="entry name" value="NiRdtase/SiRdtase_haem-b_fer"/>
</dbReference>
<evidence type="ECO:0000256" key="15">
    <source>
        <dbReference type="ARBA" id="ARBA00052219"/>
    </source>
</evidence>
<dbReference type="SUPFAM" id="SSF53323">
    <property type="entry name" value="Pyruvate-ferredoxin oxidoreductase, PFOR, domain III"/>
    <property type="match status" value="1"/>
</dbReference>
<dbReference type="PROSITE" id="PS50902">
    <property type="entry name" value="FLAVODOXIN_LIKE"/>
    <property type="match status" value="1"/>
</dbReference>
<feature type="domain" description="Flavodoxin-like" evidence="17">
    <location>
        <begin position="894"/>
        <end position="1047"/>
    </location>
</feature>
<dbReference type="Pfam" id="PF00258">
    <property type="entry name" value="Flavodoxin_1"/>
    <property type="match status" value="1"/>
</dbReference>
<dbReference type="PROSITE" id="PS00365">
    <property type="entry name" value="NIR_SIR"/>
    <property type="match status" value="1"/>
</dbReference>
<dbReference type="RefSeq" id="XP_051448121.1">
    <property type="nucleotide sequence ID" value="XM_051586191.1"/>
</dbReference>
<dbReference type="InterPro" id="IPR045169">
    <property type="entry name" value="NO2/SO3_Rdtase_4Fe4S_prot"/>
</dbReference>
<dbReference type="InterPro" id="IPR008254">
    <property type="entry name" value="Flavodoxin/NO_synth"/>
</dbReference>
<dbReference type="Proteomes" id="UP001206595">
    <property type="component" value="Unassembled WGS sequence"/>
</dbReference>
<keyword evidence="14" id="KW-0198">Cysteine biosynthesis</keyword>
<dbReference type="PANTHER" id="PTHR11493:SF47">
    <property type="entry name" value="SULFITE REDUCTASE [NADPH] SUBUNIT BETA"/>
    <property type="match status" value="1"/>
</dbReference>
<dbReference type="GO" id="GO:0000103">
    <property type="term" value="P:sulfate assimilation"/>
    <property type="evidence" value="ECO:0007669"/>
    <property type="project" value="UniProtKB-ARBA"/>
</dbReference>
<keyword evidence="12" id="KW-0408">Iron</keyword>
<dbReference type="InterPro" id="IPR036136">
    <property type="entry name" value="Nit/Sulf_reduc_fer-like_dom_sf"/>
</dbReference>
<dbReference type="Gene3D" id="3.30.413.10">
    <property type="entry name" value="Sulfite Reductase Hemoprotein, domain 1"/>
    <property type="match status" value="2"/>
</dbReference>
<dbReference type="Gene3D" id="3.40.920.10">
    <property type="entry name" value="Pyruvate-ferredoxin oxidoreductase, PFOR, domain III"/>
    <property type="match status" value="1"/>
</dbReference>
<evidence type="ECO:0000256" key="1">
    <source>
        <dbReference type="ARBA" id="ARBA00001929"/>
    </source>
</evidence>
<keyword evidence="9" id="KW-0479">Metal-binding</keyword>
<evidence type="ECO:0000256" key="9">
    <source>
        <dbReference type="ARBA" id="ARBA00022723"/>
    </source>
</evidence>
<dbReference type="GO" id="GO:0050661">
    <property type="term" value="F:NADP binding"/>
    <property type="evidence" value="ECO:0007669"/>
    <property type="project" value="InterPro"/>
</dbReference>
<evidence type="ECO:0000256" key="7">
    <source>
        <dbReference type="ARBA" id="ARBA00022605"/>
    </source>
</evidence>
<evidence type="ECO:0000313" key="18">
    <source>
        <dbReference type="EMBL" id="KAI8583117.1"/>
    </source>
</evidence>
<organism evidence="18 19">
    <name type="scientific">Umbelopsis ramanniana AG</name>
    <dbReference type="NCBI Taxonomy" id="1314678"/>
    <lineage>
        <taxon>Eukaryota</taxon>
        <taxon>Fungi</taxon>
        <taxon>Fungi incertae sedis</taxon>
        <taxon>Mucoromycota</taxon>
        <taxon>Mucoromycotina</taxon>
        <taxon>Umbelopsidomycetes</taxon>
        <taxon>Umbelopsidales</taxon>
        <taxon>Umbelopsidaceae</taxon>
        <taxon>Umbelopsis</taxon>
    </lineage>
</organism>
<dbReference type="InterPro" id="IPR002880">
    <property type="entry name" value="Pyrv_Fd/Flavodoxin_OxRdtase_N"/>
</dbReference>
<dbReference type="InterPro" id="IPR029061">
    <property type="entry name" value="THDP-binding"/>
</dbReference>
<keyword evidence="13" id="KW-0411">Iron-sulfur</keyword>
<evidence type="ECO:0000256" key="16">
    <source>
        <dbReference type="SAM" id="MobiDB-lite"/>
    </source>
</evidence>
<accession>A0AAD5EGR3</accession>
<keyword evidence="10" id="KW-0521">NADP</keyword>
<evidence type="ECO:0000256" key="13">
    <source>
        <dbReference type="ARBA" id="ARBA00023014"/>
    </source>
</evidence>
<dbReference type="FunFam" id="3.40.50.360:FF:000016">
    <property type="entry name" value="Sulfite reductase subunit beta"/>
    <property type="match status" value="1"/>
</dbReference>
<evidence type="ECO:0000256" key="2">
    <source>
        <dbReference type="ARBA" id="ARBA00001966"/>
    </source>
</evidence>
<evidence type="ECO:0000313" key="19">
    <source>
        <dbReference type="Proteomes" id="UP001206595"/>
    </source>
</evidence>
<sequence>MSVQSGRRLVTGESTSAAVAVALSEQVYTTKRVASEANVYGTQTQVQTVKAENDPASSFVGTLNQNKLGSALISSDSLVSAIPHLYNIASSQSSFVVHVSAENDKKKNTFGDFSNVMAVRQTGFALLSSSSVQEAQDLAAIAHLASIKSATPFLHFFDSSRVAHEHTNIEQLTNQTLANLISSEEVEAYRNRPQQSNNESTYARYKQRKAQDAQEDRVDVYKVVEESMVQFASVTGRHYLPLEYSGHPDAENVIVAMGAGATVVESTLQALREQSADAKIGVLKVRLFRPWSNAELIKVLPASVKNIAVLEPSHDYTSTWNPVFLDVAAAYQASQKEEVEIVSGQYGVDATDFTPAMVNAVFHHLASGNLKRRFVLGDSLPVSHKHAINVTPESTQQFVVVGDEAEVLSAFDQLKDKKIQVYTVKENGASVSHVRIAHASTSPVPSLIDHADVVILLNASANVPAAIATLKAHGHVIINQTADVNTVSGSVKKAIAAKKVNVYTTDAIALLKSKDVTKFDASNKVDASSWSSAKAEDVKSVSAAKAAVKESDVLETPYIKMLDQVFGERLSIANGINAASVWSPDTQSANASNPEFGYGKILAQNQQRAKFLADVEQTLNNTELPEALHKILSQWLLVAKSAGSKPQQVTDAATAAETVLEQYQTEASVQAIIRNKEYLFPKSNWLVGSDSWSYDIGQSGVHHVITSGENVNMLIVDTTPYSTDTEREQRKKDIGLYAMNYGAAYVASVAIYASYTGVLHALIEADKYDGPSIVLAFLPRVHNAANPIEILQETKVCVDNGSWPLYRWNPALESEGKDPFALDSERIKKDLEAFLDRENHLSVLVAQQPDLAKTLVSSVEADVKKRHEQLKSKAREDYARLLSGLSGNANGPPVTILFGSDNGNAEGLAKKLATKGKSRGLKVSLMAMDDFADIQELANVTNVVLIVSTAGQGEFPSNSREFWKALNNLAVGDIALQDTKFAIFGLGDSHYWPREEDAVYYNRPGKLIDSRLEMLGAGRLVAEIGLGDDQDADGYETGFQAWQPELWKALGVADVGTDDEPPKLTDDQMKIDSNFLRGTIAQDLEDESTGAISEINGKLLKFHGSYGQDDRDIREERKKQGLEKAFSFMIRVRMPGGVSTPQQWLVMDELAETHANGAIKLTTRQAFQLHGIIKKKLKPTIRGINQSLLSTLAACGDVNRNIMMNPNPHVPEVYDELNDFANKMMEHLAPKTNAYHEIWLADEMVAGHAVQDFEPLYGPTYLPRKFKIVIAVPPNNDVDIFAHDLGFIAIINDDKTLAGFNVTVGGGMGMTHGNKKTYPRPASVIGFCTVDQAVDVAEKVMTTQRDYGDRTNRKHARMKYTIDDRGLDWFKGEVESRLGYKLGAERHYEFTDNADRYGWTKGLGDKWHFGMFIENGKVKDWPDLQIKTGLRELAKWHKGDFRLTPNQHLVIGNVPEADLERTKAHLAKYKLDNLSFSSLRLNAMACVALPTCGLAMAESERYLPTLVGLLESTIEESGLREDAITIRMTGCPNGCARPYLAEIAFVGKAPGAYNVYLGGGHKGERLNKLYKESLKEEEILAEIKPIIKRFALERTPGEHFGDWVIRAGYVKKTITGTDFHEL</sequence>
<comment type="cofactor">
    <cofactor evidence="1">
        <name>siroheme</name>
        <dbReference type="ChEBI" id="CHEBI:60052"/>
    </cofactor>
</comment>
<dbReference type="InterPro" id="IPR002869">
    <property type="entry name" value="Pyrv_flavodox_OxRed_cen"/>
</dbReference>
<dbReference type="GO" id="GO:0010181">
    <property type="term" value="F:FMN binding"/>
    <property type="evidence" value="ECO:0007669"/>
    <property type="project" value="InterPro"/>
</dbReference>
<keyword evidence="7" id="KW-0028">Amino-acid biosynthesis</keyword>
<dbReference type="EMBL" id="MU620897">
    <property type="protein sequence ID" value="KAI8583117.1"/>
    <property type="molecule type" value="Genomic_DNA"/>
</dbReference>
<feature type="region of interest" description="Disordered" evidence="16">
    <location>
        <begin position="188"/>
        <end position="208"/>
    </location>
</feature>
<evidence type="ECO:0000256" key="3">
    <source>
        <dbReference type="ARBA" id="ARBA00004774"/>
    </source>
</evidence>
<dbReference type="NCBIfam" id="TIGR02041">
    <property type="entry name" value="CysI"/>
    <property type="match status" value="1"/>
</dbReference>
<dbReference type="Gene3D" id="3.40.50.970">
    <property type="match status" value="2"/>
</dbReference>
<dbReference type="GO" id="GO:0046872">
    <property type="term" value="F:metal ion binding"/>
    <property type="evidence" value="ECO:0007669"/>
    <property type="project" value="UniProtKB-KW"/>
</dbReference>
<dbReference type="SUPFAM" id="SSF52518">
    <property type="entry name" value="Thiamin diphosphate-binding fold (THDP-binding)"/>
    <property type="match status" value="2"/>
</dbReference>
<evidence type="ECO:0000256" key="12">
    <source>
        <dbReference type="ARBA" id="ARBA00023004"/>
    </source>
</evidence>
<reference evidence="18" key="1">
    <citation type="submission" date="2021-06" db="EMBL/GenBank/DDBJ databases">
        <authorList>
            <consortium name="DOE Joint Genome Institute"/>
            <person name="Mondo S.J."/>
            <person name="Amses K.R."/>
            <person name="Simmons D.R."/>
            <person name="Longcore J.E."/>
            <person name="Seto K."/>
            <person name="Alves G.H."/>
            <person name="Bonds A.E."/>
            <person name="Quandt C.A."/>
            <person name="Davis W.J."/>
            <person name="Chang Y."/>
            <person name="Letcher P.M."/>
            <person name="Powell M.J."/>
            <person name="Kuo A."/>
            <person name="Labutti K."/>
            <person name="Pangilinan J."/>
            <person name="Andreopoulos W."/>
            <person name="Tritt A."/>
            <person name="Riley R."/>
            <person name="Hundley H."/>
            <person name="Johnson J."/>
            <person name="Lipzen A."/>
            <person name="Barry K."/>
            <person name="Berbee M.L."/>
            <person name="Buchler N.E."/>
            <person name="Grigoriev I.V."/>
            <person name="Spatafora J.W."/>
            <person name="Stajich J.E."/>
            <person name="James T.Y."/>
        </authorList>
    </citation>
    <scope>NUCLEOTIDE SEQUENCE</scope>
    <source>
        <strain evidence="18">AG</strain>
    </source>
</reference>
<dbReference type="Pfam" id="PF17147">
    <property type="entry name" value="PFOR_II"/>
    <property type="match status" value="1"/>
</dbReference>
<gene>
    <name evidence="18" type="ORF">K450DRAFT_224309</name>
</gene>
<comment type="similarity">
    <text evidence="4">Belongs to the nitrite and sulfite reductase 4Fe-4S domain family.</text>
</comment>
<dbReference type="SUPFAM" id="SSF52218">
    <property type="entry name" value="Flavoproteins"/>
    <property type="match status" value="1"/>
</dbReference>
<dbReference type="FunFam" id="3.40.50.920:FF:000007">
    <property type="entry name" value="Pyruvate:ferredoxin (Flavodoxin) oxidoreductase"/>
    <property type="match status" value="1"/>
</dbReference>
<dbReference type="FunFam" id="3.30.413.10:FF:000004">
    <property type="entry name" value="Sulfite reductase [NADPH] hemoprotein beta-component"/>
    <property type="match status" value="1"/>
</dbReference>
<dbReference type="EC" id="1.8.1.2" evidence="5"/>
<keyword evidence="8" id="KW-0349">Heme</keyword>
<dbReference type="GeneID" id="75911539"/>
<dbReference type="GO" id="GO:0004783">
    <property type="term" value="F:sulfite reductase (NADPH) activity"/>
    <property type="evidence" value="ECO:0007669"/>
    <property type="project" value="UniProtKB-EC"/>
</dbReference>
<dbReference type="GO" id="GO:0020037">
    <property type="term" value="F:heme binding"/>
    <property type="evidence" value="ECO:0007669"/>
    <property type="project" value="InterPro"/>
</dbReference>
<dbReference type="InterPro" id="IPR033412">
    <property type="entry name" value="PFOR_II"/>
</dbReference>
<dbReference type="Gene3D" id="3.40.50.920">
    <property type="match status" value="1"/>
</dbReference>
<dbReference type="InterPro" id="IPR011786">
    <property type="entry name" value="CysI"/>
</dbReference>
<dbReference type="GO" id="GO:0009337">
    <property type="term" value="C:sulfite reductase complex (NADPH)"/>
    <property type="evidence" value="ECO:0007669"/>
    <property type="project" value="InterPro"/>
</dbReference>
<evidence type="ECO:0000256" key="5">
    <source>
        <dbReference type="ARBA" id="ARBA00012604"/>
    </source>
</evidence>
<dbReference type="Pfam" id="PF03460">
    <property type="entry name" value="NIR_SIR_ferr"/>
    <property type="match status" value="2"/>
</dbReference>
<comment type="catalytic activity">
    <reaction evidence="15">
        <text>hydrogen sulfide + 3 NADP(+) + 3 H2O = sulfite + 3 NADPH + 4 H(+)</text>
        <dbReference type="Rhea" id="RHEA:13801"/>
        <dbReference type="ChEBI" id="CHEBI:15377"/>
        <dbReference type="ChEBI" id="CHEBI:15378"/>
        <dbReference type="ChEBI" id="CHEBI:17359"/>
        <dbReference type="ChEBI" id="CHEBI:29919"/>
        <dbReference type="ChEBI" id="CHEBI:57783"/>
        <dbReference type="ChEBI" id="CHEBI:58349"/>
        <dbReference type="EC" id="1.8.1.2"/>
    </reaction>
</comment>
<feature type="compositionally biased region" description="Polar residues" evidence="16">
    <location>
        <begin position="192"/>
        <end position="201"/>
    </location>
</feature>
<keyword evidence="19" id="KW-1185">Reference proteome</keyword>
<dbReference type="GO" id="GO:0019344">
    <property type="term" value="P:cysteine biosynthetic process"/>
    <property type="evidence" value="ECO:0007669"/>
    <property type="project" value="UniProtKB-KW"/>
</dbReference>
<dbReference type="PANTHER" id="PTHR11493">
    <property type="entry name" value="SULFITE REDUCTASE [NADPH] SUBUNIT BETA-RELATED"/>
    <property type="match status" value="1"/>
</dbReference>
<dbReference type="HAMAP" id="MF_01540">
    <property type="entry name" value="CysI"/>
    <property type="match status" value="1"/>
</dbReference>
<dbReference type="InterPro" id="IPR001094">
    <property type="entry name" value="Flavdoxin-like"/>
</dbReference>
<keyword evidence="11" id="KW-0560">Oxidoreductase</keyword>
<proteinExistence type="inferred from homology"/>
<keyword evidence="6" id="KW-0004">4Fe-4S</keyword>
<reference evidence="18" key="2">
    <citation type="journal article" date="2022" name="Proc. Natl. Acad. Sci. U.S.A.">
        <title>Diploid-dominant life cycles characterize the early evolution of Fungi.</title>
        <authorList>
            <person name="Amses K.R."/>
            <person name="Simmons D.R."/>
            <person name="Longcore J.E."/>
            <person name="Mondo S.J."/>
            <person name="Seto K."/>
            <person name="Jeronimo G.H."/>
            <person name="Bonds A.E."/>
            <person name="Quandt C.A."/>
            <person name="Davis W.J."/>
            <person name="Chang Y."/>
            <person name="Federici B.A."/>
            <person name="Kuo A."/>
            <person name="LaButti K."/>
            <person name="Pangilinan J."/>
            <person name="Andreopoulos W."/>
            <person name="Tritt A."/>
            <person name="Riley R."/>
            <person name="Hundley H."/>
            <person name="Johnson J."/>
            <person name="Lipzen A."/>
            <person name="Barry K."/>
            <person name="Lang B.F."/>
            <person name="Cuomo C.A."/>
            <person name="Buchler N.E."/>
            <person name="Grigoriev I.V."/>
            <person name="Spatafora J.W."/>
            <person name="Stajich J.E."/>
            <person name="James T.Y."/>
        </authorList>
    </citation>
    <scope>NUCLEOTIDE SEQUENCE</scope>
    <source>
        <strain evidence="18">AG</strain>
    </source>
</reference>
<dbReference type="PRINTS" id="PR00397">
    <property type="entry name" value="SIROHAEM"/>
</dbReference>
<dbReference type="InterPro" id="IPR045854">
    <property type="entry name" value="NO2/SO3_Rdtase_4Fe4S_sf"/>
</dbReference>
<evidence type="ECO:0000256" key="14">
    <source>
        <dbReference type="ARBA" id="ARBA00023192"/>
    </source>
</evidence>
<dbReference type="InterPro" id="IPR006066">
    <property type="entry name" value="NO2/SO3_Rdtase_FeS/sirohaem_BS"/>
</dbReference>